<evidence type="ECO:0000256" key="1">
    <source>
        <dbReference type="ARBA" id="ARBA00001798"/>
    </source>
</evidence>
<evidence type="ECO:0000256" key="2">
    <source>
        <dbReference type="ARBA" id="ARBA00012251"/>
    </source>
</evidence>
<dbReference type="PROSITE" id="PS51873">
    <property type="entry name" value="TRIAD"/>
    <property type="match status" value="1"/>
</dbReference>
<dbReference type="InterPro" id="IPR013083">
    <property type="entry name" value="Znf_RING/FYVE/PHD"/>
</dbReference>
<gene>
    <name evidence="14" type="ORF">ACRE_091280</name>
</gene>
<evidence type="ECO:0000256" key="8">
    <source>
        <dbReference type="ARBA" id="ARBA00022833"/>
    </source>
</evidence>
<dbReference type="InterPro" id="IPR001841">
    <property type="entry name" value="Znf_RING"/>
</dbReference>
<keyword evidence="10" id="KW-0175">Coiled coil</keyword>
<comment type="caution">
    <text evidence="14">The sequence shown here is derived from an EMBL/GenBank/DDBJ whole genome shotgun (WGS) entry which is preliminary data.</text>
</comment>
<evidence type="ECO:0000256" key="6">
    <source>
        <dbReference type="ARBA" id="ARBA00022771"/>
    </source>
</evidence>
<dbReference type="EC" id="2.3.2.31" evidence="2"/>
<dbReference type="CDD" id="cd20335">
    <property type="entry name" value="BRcat_RBR"/>
    <property type="match status" value="1"/>
</dbReference>
<keyword evidence="5" id="KW-0677">Repeat</keyword>
<evidence type="ECO:0000259" key="13">
    <source>
        <dbReference type="PROSITE" id="PS51873"/>
    </source>
</evidence>
<evidence type="ECO:0000256" key="11">
    <source>
        <dbReference type="SAM" id="MobiDB-lite"/>
    </source>
</evidence>
<feature type="domain" description="RING-type" evidence="12">
    <location>
        <begin position="147"/>
        <end position="201"/>
    </location>
</feature>
<sequence length="433" mass="48011">MAGGSSSKKRTREAAFFRKGSSSNAPKPDSEDEELPTGHGSKARAKTAGRQEVTGWDSQYSSTSTKYLLELTILQSSRTAGCDEDDADKADDEADGEGETGTADPRINEERKSSAPPSPSSPSSSSSSFTTTIGTGANSEQRANKVCVVCTEEKDPREFPLTSLTRSCGHGPWTCSMCISTSIRTQLDAKRWDHIGCPECHAPLDYTTVKKYADEQTFLRYDNFSLRAALDKIDDFFWCLNDCGAGQIHEPCNEHTIMTCVKCGHRTCFHHGVAWHENLTCDEYDAIHRDPDAFRKSRLEEELEQVMATTKKRLKEAARAVEEEKKAAKIQIVNQRRKDDKNSKKTIARTTKPCPGCNVPIEKRSGCSHMTCEYSYILVFILSSPLCLFPSPFSPPFPLSPFPPFPLFPFSSPFPLSPPLPHSPSHRPSLPTR</sequence>
<dbReference type="OrthoDB" id="1431934at2759"/>
<evidence type="ECO:0000313" key="14">
    <source>
        <dbReference type="EMBL" id="KFH40215.1"/>
    </source>
</evidence>
<comment type="catalytic activity">
    <reaction evidence="1">
        <text>[E2 ubiquitin-conjugating enzyme]-S-ubiquitinyl-L-cysteine + [acceptor protein]-L-lysine = [E2 ubiquitin-conjugating enzyme]-L-cysteine + [acceptor protein]-N(6)-ubiquitinyl-L-lysine.</text>
        <dbReference type="EC" id="2.3.2.31"/>
    </reaction>
</comment>
<dbReference type="InterPro" id="IPR044066">
    <property type="entry name" value="TRIAD_supradom"/>
</dbReference>
<name>A0A086SSY3_HAPC1</name>
<keyword evidence="4" id="KW-0479">Metal-binding</keyword>
<dbReference type="SUPFAM" id="SSF57850">
    <property type="entry name" value="RING/U-box"/>
    <property type="match status" value="3"/>
</dbReference>
<evidence type="ECO:0000256" key="10">
    <source>
        <dbReference type="SAM" id="Coils"/>
    </source>
</evidence>
<keyword evidence="7" id="KW-0833">Ubl conjugation pathway</keyword>
<dbReference type="Pfam" id="PF01485">
    <property type="entry name" value="IBR"/>
    <property type="match status" value="1"/>
</dbReference>
<evidence type="ECO:0000256" key="5">
    <source>
        <dbReference type="ARBA" id="ARBA00022737"/>
    </source>
</evidence>
<evidence type="ECO:0000256" key="9">
    <source>
        <dbReference type="PROSITE-ProRule" id="PRU00175"/>
    </source>
</evidence>
<organism evidence="14 15">
    <name type="scientific">Hapsidospora chrysogenum (strain ATCC 11550 / CBS 779.69 / DSM 880 / IAM 14645 / JCM 23072 / IMI 49137)</name>
    <name type="common">Acremonium chrysogenum</name>
    <dbReference type="NCBI Taxonomy" id="857340"/>
    <lineage>
        <taxon>Eukaryota</taxon>
        <taxon>Fungi</taxon>
        <taxon>Dikarya</taxon>
        <taxon>Ascomycota</taxon>
        <taxon>Pezizomycotina</taxon>
        <taxon>Sordariomycetes</taxon>
        <taxon>Hypocreomycetidae</taxon>
        <taxon>Hypocreales</taxon>
        <taxon>Bionectriaceae</taxon>
        <taxon>Hapsidospora</taxon>
    </lineage>
</organism>
<feature type="domain" description="RING-type" evidence="13">
    <location>
        <begin position="143"/>
        <end position="420"/>
    </location>
</feature>
<evidence type="ECO:0000256" key="3">
    <source>
        <dbReference type="ARBA" id="ARBA00022679"/>
    </source>
</evidence>
<evidence type="ECO:0000256" key="4">
    <source>
        <dbReference type="ARBA" id="ARBA00022723"/>
    </source>
</evidence>
<dbReference type="GO" id="GO:0016567">
    <property type="term" value="P:protein ubiquitination"/>
    <property type="evidence" value="ECO:0007669"/>
    <property type="project" value="InterPro"/>
</dbReference>
<dbReference type="AlphaFoldDB" id="A0A086SSY3"/>
<keyword evidence="8" id="KW-0862">Zinc</keyword>
<dbReference type="PROSITE" id="PS50089">
    <property type="entry name" value="ZF_RING_2"/>
    <property type="match status" value="1"/>
</dbReference>
<evidence type="ECO:0000256" key="7">
    <source>
        <dbReference type="ARBA" id="ARBA00022786"/>
    </source>
</evidence>
<dbReference type="GO" id="GO:0008270">
    <property type="term" value="F:zinc ion binding"/>
    <property type="evidence" value="ECO:0007669"/>
    <property type="project" value="UniProtKB-KW"/>
</dbReference>
<feature type="region of interest" description="Disordered" evidence="11">
    <location>
        <begin position="79"/>
        <end position="135"/>
    </location>
</feature>
<dbReference type="Gene3D" id="3.30.40.10">
    <property type="entry name" value="Zinc/RING finger domain, C3HC4 (zinc finger)"/>
    <property type="match status" value="1"/>
</dbReference>
<evidence type="ECO:0000313" key="15">
    <source>
        <dbReference type="Proteomes" id="UP000029964"/>
    </source>
</evidence>
<protein>
    <recommendedName>
        <fullName evidence="2">RBR-type E3 ubiquitin transferase</fullName>
        <ecNumber evidence="2">2.3.2.31</ecNumber>
    </recommendedName>
</protein>
<evidence type="ECO:0000259" key="12">
    <source>
        <dbReference type="PROSITE" id="PS50089"/>
    </source>
</evidence>
<dbReference type="Proteomes" id="UP000029964">
    <property type="component" value="Unassembled WGS sequence"/>
</dbReference>
<dbReference type="Gene3D" id="1.20.120.1750">
    <property type="match status" value="1"/>
</dbReference>
<reference evidence="15" key="1">
    <citation type="journal article" date="2014" name="Genome Announc.">
        <title>Genome sequence and annotation of Acremonium chrysogenum, producer of the beta-lactam antibiotic cephalosporin C.</title>
        <authorList>
            <person name="Terfehr D."/>
            <person name="Dahlmann T.A."/>
            <person name="Specht T."/>
            <person name="Zadra I."/>
            <person name="Kuernsteiner H."/>
            <person name="Kueck U."/>
        </authorList>
    </citation>
    <scope>NUCLEOTIDE SEQUENCE [LARGE SCALE GENOMIC DNA]</scope>
    <source>
        <strain evidence="15">ATCC 11550 / CBS 779.69 / DSM 880 / IAM 14645 / JCM 23072 / IMI 49137</strain>
    </source>
</reference>
<dbReference type="STRING" id="857340.A0A086SSY3"/>
<keyword evidence="6 9" id="KW-0863">Zinc-finger</keyword>
<dbReference type="GO" id="GO:0061630">
    <property type="term" value="F:ubiquitin protein ligase activity"/>
    <property type="evidence" value="ECO:0007669"/>
    <property type="project" value="UniProtKB-EC"/>
</dbReference>
<keyword evidence="15" id="KW-1185">Reference proteome</keyword>
<accession>A0A086SSY3</accession>
<dbReference type="PANTHER" id="PTHR11685">
    <property type="entry name" value="RBR FAMILY RING FINGER AND IBR DOMAIN-CONTAINING"/>
    <property type="match status" value="1"/>
</dbReference>
<dbReference type="EMBL" id="JPKY01000392">
    <property type="protein sequence ID" value="KFH40215.1"/>
    <property type="molecule type" value="Genomic_DNA"/>
</dbReference>
<dbReference type="InterPro" id="IPR002867">
    <property type="entry name" value="IBR_dom"/>
</dbReference>
<dbReference type="HOGENOM" id="CLU_633079_0_0_1"/>
<feature type="compositionally biased region" description="Acidic residues" evidence="11">
    <location>
        <begin position="82"/>
        <end position="98"/>
    </location>
</feature>
<feature type="coiled-coil region" evidence="10">
    <location>
        <begin position="300"/>
        <end position="338"/>
    </location>
</feature>
<proteinExistence type="predicted"/>
<dbReference type="InterPro" id="IPR031127">
    <property type="entry name" value="E3_UB_ligase_RBR"/>
</dbReference>
<keyword evidence="3" id="KW-0808">Transferase</keyword>
<dbReference type="SMART" id="SM00647">
    <property type="entry name" value="IBR"/>
    <property type="match status" value="1"/>
</dbReference>
<feature type="region of interest" description="Disordered" evidence="11">
    <location>
        <begin position="1"/>
        <end position="61"/>
    </location>
</feature>